<dbReference type="Proteomes" id="UP000253772">
    <property type="component" value="Chromosome c1"/>
</dbReference>
<sequence>MIDKGYNLPNPYNIGYSYYNGYQRYQLSDLAVSAGSNPLRAADFVQFQQSKLHNVSNQFQLGAWIFPFLNVYGMLGTIEGNGAIDISFSSKTDLQQFFGINIGCGGSRPRPECSNPIKLPTQFANYSGHTFGGGFTLVGTYKQLFFSLPVTYTVSDITMSETPVQSINIGPRIGWNFRLGPGLGLLTPFVGVTYFRTHAKITGHFDVPIQDAGGQTARLNYEINQSVVGAWSGSAGVSWAVNRSLGFIMEFGYGYNRNNIIATGFFRF</sequence>
<organism evidence="1 2">
    <name type="scientific">Cupriavidus metallidurans</name>
    <dbReference type="NCBI Taxonomy" id="119219"/>
    <lineage>
        <taxon>Bacteria</taxon>
        <taxon>Pseudomonadati</taxon>
        <taxon>Pseudomonadota</taxon>
        <taxon>Betaproteobacteria</taxon>
        <taxon>Burkholderiales</taxon>
        <taxon>Burkholderiaceae</taxon>
        <taxon>Cupriavidus</taxon>
    </lineage>
</organism>
<reference evidence="1 2" key="1">
    <citation type="submission" date="2019-03" db="EMBL/GenBank/DDBJ databases">
        <title>Comparative insights into the high quality Complete genome sequence of highly metal resistant Cupriavidus metallidurans strain BS1 isolated from a gold-copper mine.</title>
        <authorList>
            <person name="Mazhar H.S."/>
            <person name="Rensing C."/>
        </authorList>
    </citation>
    <scope>NUCLEOTIDE SEQUENCE [LARGE SCALE GENOMIC DNA]</scope>
    <source>
        <strain evidence="1 2">BS1</strain>
    </source>
</reference>
<dbReference type="AlphaFoldDB" id="A0A482IRD0"/>
<evidence type="ECO:0008006" key="3">
    <source>
        <dbReference type="Google" id="ProtNLM"/>
    </source>
</evidence>
<accession>A0A482IRD0</accession>
<proteinExistence type="predicted"/>
<evidence type="ECO:0000313" key="1">
    <source>
        <dbReference type="EMBL" id="QBP11625.1"/>
    </source>
</evidence>
<evidence type="ECO:0000313" key="2">
    <source>
        <dbReference type="Proteomes" id="UP000253772"/>
    </source>
</evidence>
<gene>
    <name evidence="1" type="ORF">DDF84_005570</name>
</gene>
<protein>
    <recommendedName>
        <fullName evidence="3">Outer membrane protein beta-barrel domain-containing protein</fullName>
    </recommendedName>
</protein>
<dbReference type="OrthoDB" id="7593840at2"/>
<name>A0A482IRD0_9BURK</name>
<dbReference type="EMBL" id="CP037900">
    <property type="protein sequence ID" value="QBP11625.1"/>
    <property type="molecule type" value="Genomic_DNA"/>
</dbReference>